<sequence>YQDAMFEKLNEPKPNKMFATPTNGEDTQDKAVYGSARKAKDLFGEGVDNGFSSLGEVLLAIKNNDHSKLQRLERDMVEGTGETGGFLLPSQFSNEIIDMMIEEEICRPRCKTYSIGAGKGNTLTIPALSDYDHSSNIAGVNVYWTAEAGAYTESTNVKIRQLVLKLNKLTCLVDVSEELVEDSAVKTETLLSGIFAKALAFEIDNCILNSGTGAGQILGIPQSDCVIEVSGESGQDSDTLNVYNVTNMISRIHPASFNKSIFLSSLS</sequence>
<protein>
    <recommendedName>
        <fullName evidence="3">Phage capsid-like C-terminal domain-containing protein</fullName>
    </recommendedName>
</protein>
<reference evidence="4" key="1">
    <citation type="journal article" date="2014" name="Front. Microbiol.">
        <title>High frequency of phylogenetically diverse reductive dehalogenase-homologous genes in deep subseafloor sedimentary metagenomes.</title>
        <authorList>
            <person name="Kawai M."/>
            <person name="Futagami T."/>
            <person name="Toyoda A."/>
            <person name="Takaki Y."/>
            <person name="Nishi S."/>
            <person name="Hori S."/>
            <person name="Arai W."/>
            <person name="Tsubouchi T."/>
            <person name="Morono Y."/>
            <person name="Uchiyama I."/>
            <person name="Ito T."/>
            <person name="Fujiyama A."/>
            <person name="Inagaki F."/>
            <person name="Takami H."/>
        </authorList>
    </citation>
    <scope>NUCLEOTIDE SEQUENCE</scope>
    <source>
        <strain evidence="4">Expedition CK06-06</strain>
    </source>
</reference>
<keyword evidence="2" id="KW-0946">Virion</keyword>
<name>X1TYS1_9ZZZZ</name>
<gene>
    <name evidence="4" type="ORF">S12H4_37094</name>
</gene>
<feature type="non-terminal residue" evidence="4">
    <location>
        <position position="267"/>
    </location>
</feature>
<dbReference type="EMBL" id="BARW01022181">
    <property type="protein sequence ID" value="GAI96496.1"/>
    <property type="molecule type" value="Genomic_DNA"/>
</dbReference>
<dbReference type="SUPFAM" id="SSF56563">
    <property type="entry name" value="Major capsid protein gp5"/>
    <property type="match status" value="1"/>
</dbReference>
<evidence type="ECO:0000259" key="3">
    <source>
        <dbReference type="Pfam" id="PF05065"/>
    </source>
</evidence>
<dbReference type="Pfam" id="PF05065">
    <property type="entry name" value="Phage_capsid"/>
    <property type="match status" value="1"/>
</dbReference>
<dbReference type="InterPro" id="IPR054612">
    <property type="entry name" value="Phage_capsid-like_C"/>
</dbReference>
<comment type="subcellular location">
    <subcellularLocation>
        <location evidence="1">Virion</location>
    </subcellularLocation>
</comment>
<proteinExistence type="predicted"/>
<dbReference type="InterPro" id="IPR024455">
    <property type="entry name" value="Phage_capsid"/>
</dbReference>
<evidence type="ECO:0000256" key="2">
    <source>
        <dbReference type="ARBA" id="ARBA00022844"/>
    </source>
</evidence>
<evidence type="ECO:0000256" key="1">
    <source>
        <dbReference type="ARBA" id="ARBA00004328"/>
    </source>
</evidence>
<dbReference type="AlphaFoldDB" id="X1TYS1"/>
<comment type="caution">
    <text evidence="4">The sequence shown here is derived from an EMBL/GenBank/DDBJ whole genome shotgun (WGS) entry which is preliminary data.</text>
</comment>
<accession>X1TYS1</accession>
<evidence type="ECO:0000313" key="4">
    <source>
        <dbReference type="EMBL" id="GAI96496.1"/>
    </source>
</evidence>
<dbReference type="GO" id="GO:0044423">
    <property type="term" value="C:virion component"/>
    <property type="evidence" value="ECO:0007669"/>
    <property type="project" value="UniProtKB-KW"/>
</dbReference>
<dbReference type="Gene3D" id="3.30.2400.10">
    <property type="entry name" value="Major capsid protein gp5"/>
    <property type="match status" value="1"/>
</dbReference>
<feature type="domain" description="Phage capsid-like C-terminal" evidence="3">
    <location>
        <begin position="84"/>
        <end position="259"/>
    </location>
</feature>
<dbReference type="NCBIfam" id="TIGR01554">
    <property type="entry name" value="major_cap_HK97"/>
    <property type="match status" value="1"/>
</dbReference>
<organism evidence="4">
    <name type="scientific">marine sediment metagenome</name>
    <dbReference type="NCBI Taxonomy" id="412755"/>
    <lineage>
        <taxon>unclassified sequences</taxon>
        <taxon>metagenomes</taxon>
        <taxon>ecological metagenomes</taxon>
    </lineage>
</organism>
<feature type="non-terminal residue" evidence="4">
    <location>
        <position position="1"/>
    </location>
</feature>